<accession>A0ABW5PUM1</accession>
<keyword evidence="2" id="KW-1185">Reference proteome</keyword>
<evidence type="ECO:0000313" key="2">
    <source>
        <dbReference type="Proteomes" id="UP001597458"/>
    </source>
</evidence>
<dbReference type="EMBL" id="JBHUMR010000023">
    <property type="protein sequence ID" value="MFD2618618.1"/>
    <property type="molecule type" value="Genomic_DNA"/>
</dbReference>
<name>A0ABW5PUM1_9BACI</name>
<protein>
    <submittedName>
        <fullName evidence="1">Uncharacterized protein</fullName>
    </submittedName>
</protein>
<evidence type="ECO:0000313" key="1">
    <source>
        <dbReference type="EMBL" id="MFD2618618.1"/>
    </source>
</evidence>
<dbReference type="Proteomes" id="UP001597458">
    <property type="component" value="Unassembled WGS sequence"/>
</dbReference>
<reference evidence="2" key="1">
    <citation type="journal article" date="2019" name="Int. J. Syst. Evol. Microbiol.">
        <title>The Global Catalogue of Microorganisms (GCM) 10K type strain sequencing project: providing services to taxonomists for standard genome sequencing and annotation.</title>
        <authorList>
            <consortium name="The Broad Institute Genomics Platform"/>
            <consortium name="The Broad Institute Genome Sequencing Center for Infectious Disease"/>
            <person name="Wu L."/>
            <person name="Ma J."/>
        </authorList>
    </citation>
    <scope>NUCLEOTIDE SEQUENCE [LARGE SCALE GENOMIC DNA]</scope>
    <source>
        <strain evidence="2">TISTR 2241</strain>
    </source>
</reference>
<proteinExistence type="predicted"/>
<dbReference type="RefSeq" id="WP_141191736.1">
    <property type="nucleotide sequence ID" value="NZ_JBHUMR010000023.1"/>
</dbReference>
<organism evidence="1 2">
    <name type="scientific">Terrilactibacillus laevilacticus</name>
    <dbReference type="NCBI Taxonomy" id="1380157"/>
    <lineage>
        <taxon>Bacteria</taxon>
        <taxon>Bacillati</taxon>
        <taxon>Bacillota</taxon>
        <taxon>Bacilli</taxon>
        <taxon>Bacillales</taxon>
        <taxon>Bacillaceae</taxon>
        <taxon>Terrilactibacillus</taxon>
    </lineage>
</organism>
<sequence length="199" mass="23086">MNIRGWFGYNGSIPDSLTNNTLDKLLELYYTALTQYFSAPETTNINQMIQHLRDTNLNTDRKRFLEWMIETGASQLKDIAATELPYHDQIIAKLEYDYYILGEEMDFDYPEDVRSTLIGIACQLPEYFKGCIETCSTLSITYHDNSSESEWLSDVSLTDILESNDIYDREYLDYEKQEIIYTVSNSEGANQISSLFFVT</sequence>
<comment type="caution">
    <text evidence="1">The sequence shown here is derived from an EMBL/GenBank/DDBJ whole genome shotgun (WGS) entry which is preliminary data.</text>
</comment>
<gene>
    <name evidence="1" type="ORF">ACFSTF_15110</name>
</gene>